<gene>
    <name evidence="2" type="ORF">AVEN_103967_1</name>
</gene>
<dbReference type="EMBL" id="BGPR01024842">
    <property type="protein sequence ID" value="GBN93218.1"/>
    <property type="molecule type" value="Genomic_DNA"/>
</dbReference>
<evidence type="ECO:0000313" key="3">
    <source>
        <dbReference type="Proteomes" id="UP000499080"/>
    </source>
</evidence>
<proteinExistence type="predicted"/>
<comment type="caution">
    <text evidence="2">The sequence shown here is derived from an EMBL/GenBank/DDBJ whole genome shotgun (WGS) entry which is preliminary data.</text>
</comment>
<feature type="region of interest" description="Disordered" evidence="1">
    <location>
        <begin position="51"/>
        <end position="71"/>
    </location>
</feature>
<evidence type="ECO:0000313" key="2">
    <source>
        <dbReference type="EMBL" id="GBN93218.1"/>
    </source>
</evidence>
<keyword evidence="3" id="KW-1185">Reference proteome</keyword>
<accession>A0A4Y2SXV2</accession>
<sequence length="105" mass="11871">MLLFSNCRSMFGKFKKIKSIDILKEYHHEFVCVSGRPPVGVVWKFGEGVPAQVSSSSSDRGSQLRRPSKNIPCISSRRDVNISKLNENNSPFGICIEEFNHRTLV</sequence>
<evidence type="ECO:0000256" key="1">
    <source>
        <dbReference type="SAM" id="MobiDB-lite"/>
    </source>
</evidence>
<dbReference type="Proteomes" id="UP000499080">
    <property type="component" value="Unassembled WGS sequence"/>
</dbReference>
<reference evidence="2 3" key="1">
    <citation type="journal article" date="2019" name="Sci. Rep.">
        <title>Orb-weaving spider Araneus ventricosus genome elucidates the spidroin gene catalogue.</title>
        <authorList>
            <person name="Kono N."/>
            <person name="Nakamura H."/>
            <person name="Ohtoshi R."/>
            <person name="Moran D.A.P."/>
            <person name="Shinohara A."/>
            <person name="Yoshida Y."/>
            <person name="Fujiwara M."/>
            <person name="Mori M."/>
            <person name="Tomita M."/>
            <person name="Arakawa K."/>
        </authorList>
    </citation>
    <scope>NUCLEOTIDE SEQUENCE [LARGE SCALE GENOMIC DNA]</scope>
</reference>
<name>A0A4Y2SXV2_ARAVE</name>
<dbReference type="AlphaFoldDB" id="A0A4Y2SXV2"/>
<protein>
    <submittedName>
        <fullName evidence="2">Uncharacterized protein</fullName>
    </submittedName>
</protein>
<organism evidence="2 3">
    <name type="scientific">Araneus ventricosus</name>
    <name type="common">Orbweaver spider</name>
    <name type="synonym">Epeira ventricosa</name>
    <dbReference type="NCBI Taxonomy" id="182803"/>
    <lineage>
        <taxon>Eukaryota</taxon>
        <taxon>Metazoa</taxon>
        <taxon>Ecdysozoa</taxon>
        <taxon>Arthropoda</taxon>
        <taxon>Chelicerata</taxon>
        <taxon>Arachnida</taxon>
        <taxon>Araneae</taxon>
        <taxon>Araneomorphae</taxon>
        <taxon>Entelegynae</taxon>
        <taxon>Araneoidea</taxon>
        <taxon>Araneidae</taxon>
        <taxon>Araneus</taxon>
    </lineage>
</organism>